<dbReference type="Gene3D" id="3.40.50.720">
    <property type="entry name" value="NAD(P)-binding Rossmann-like Domain"/>
    <property type="match status" value="1"/>
</dbReference>
<dbReference type="PROSITE" id="PS00061">
    <property type="entry name" value="ADH_SHORT"/>
    <property type="match status" value="1"/>
</dbReference>
<dbReference type="GO" id="GO:0016491">
    <property type="term" value="F:oxidoreductase activity"/>
    <property type="evidence" value="ECO:0007669"/>
    <property type="project" value="UniProtKB-KW"/>
</dbReference>
<dbReference type="InterPro" id="IPR020904">
    <property type="entry name" value="Sc_DH/Rdtase_CS"/>
</dbReference>
<evidence type="ECO:0000313" key="5">
    <source>
        <dbReference type="Proteomes" id="UP000761264"/>
    </source>
</evidence>
<gene>
    <name evidence="4" type="ORF">HBA54_16960</name>
</gene>
<accession>A0A967EZK0</accession>
<keyword evidence="2" id="KW-0560">Oxidoreductase</keyword>
<name>A0A967EZK0_9PROT</name>
<dbReference type="SMART" id="SM00822">
    <property type="entry name" value="PKS_KR"/>
    <property type="match status" value="1"/>
</dbReference>
<dbReference type="InterPro" id="IPR057326">
    <property type="entry name" value="KR_dom"/>
</dbReference>
<protein>
    <submittedName>
        <fullName evidence="4">SDR family NAD(P)-dependent oxidoreductase</fullName>
    </submittedName>
</protein>
<dbReference type="AlphaFoldDB" id="A0A967EZK0"/>
<dbReference type="InterPro" id="IPR036291">
    <property type="entry name" value="NAD(P)-bd_dom_sf"/>
</dbReference>
<evidence type="ECO:0000259" key="3">
    <source>
        <dbReference type="SMART" id="SM00822"/>
    </source>
</evidence>
<dbReference type="Pfam" id="PF00106">
    <property type="entry name" value="adh_short"/>
    <property type="match status" value="1"/>
</dbReference>
<feature type="domain" description="Ketoreductase" evidence="3">
    <location>
        <begin position="5"/>
        <end position="183"/>
    </location>
</feature>
<keyword evidence="5" id="KW-1185">Reference proteome</keyword>
<dbReference type="SUPFAM" id="SSF51735">
    <property type="entry name" value="NAD(P)-binding Rossmann-fold domains"/>
    <property type="match status" value="1"/>
</dbReference>
<evidence type="ECO:0000256" key="1">
    <source>
        <dbReference type="ARBA" id="ARBA00006484"/>
    </source>
</evidence>
<organism evidence="4 5">
    <name type="scientific">Pelagibius litoralis</name>
    <dbReference type="NCBI Taxonomy" id="374515"/>
    <lineage>
        <taxon>Bacteria</taxon>
        <taxon>Pseudomonadati</taxon>
        <taxon>Pseudomonadota</taxon>
        <taxon>Alphaproteobacteria</taxon>
        <taxon>Rhodospirillales</taxon>
        <taxon>Rhodovibrionaceae</taxon>
        <taxon>Pelagibius</taxon>
    </lineage>
</organism>
<evidence type="ECO:0000313" key="4">
    <source>
        <dbReference type="EMBL" id="NIA70300.1"/>
    </source>
</evidence>
<dbReference type="RefSeq" id="WP_167226754.1">
    <property type="nucleotide sequence ID" value="NZ_JAAQPH010000013.1"/>
</dbReference>
<dbReference type="PANTHER" id="PTHR44196:SF1">
    <property type="entry name" value="DEHYDROGENASE_REDUCTASE SDR FAMILY MEMBER 7B"/>
    <property type="match status" value="1"/>
</dbReference>
<dbReference type="Proteomes" id="UP000761264">
    <property type="component" value="Unassembled WGS sequence"/>
</dbReference>
<comment type="similarity">
    <text evidence="1">Belongs to the short-chain dehydrogenases/reductases (SDR) family.</text>
</comment>
<proteinExistence type="inferred from homology"/>
<dbReference type="EMBL" id="JAAQPH010000013">
    <property type="protein sequence ID" value="NIA70300.1"/>
    <property type="molecule type" value="Genomic_DNA"/>
</dbReference>
<dbReference type="InterPro" id="IPR002347">
    <property type="entry name" value="SDR_fam"/>
</dbReference>
<dbReference type="PANTHER" id="PTHR44196">
    <property type="entry name" value="DEHYDROGENASE/REDUCTASE SDR FAMILY MEMBER 7B"/>
    <property type="match status" value="1"/>
</dbReference>
<dbReference type="GO" id="GO:0016020">
    <property type="term" value="C:membrane"/>
    <property type="evidence" value="ECO:0007669"/>
    <property type="project" value="TreeGrafter"/>
</dbReference>
<comment type="caution">
    <text evidence="4">The sequence shown here is derived from an EMBL/GenBank/DDBJ whole genome shotgun (WGS) entry which is preliminary data.</text>
</comment>
<reference evidence="4" key="1">
    <citation type="submission" date="2020-03" db="EMBL/GenBank/DDBJ databases">
        <title>Genome of Pelagibius litoralis DSM 21314T.</title>
        <authorList>
            <person name="Wang G."/>
        </authorList>
    </citation>
    <scope>NUCLEOTIDE SEQUENCE</scope>
    <source>
        <strain evidence="4">DSM 21314</strain>
    </source>
</reference>
<evidence type="ECO:0000256" key="2">
    <source>
        <dbReference type="ARBA" id="ARBA00023002"/>
    </source>
</evidence>
<sequence length="257" mass="27121">MQDPKSIVITGGSSGIGAALALRYAGPDRFLALSGRDRQRLDDVAAQCRAAGAEVDTRVLDVCDRDALEAWLGEVDDHHPLDLVIANAGVSAGTGAFGEDALQTRHILSVNVDGVVSTVLAAVALMRPRGRGQVAIVSSLAAFRGFPGAPAYCASKAAVRVWGEALRGMVAGDGLSVSVICPGYVKSRMTAVNEFPMPFLMEAERAAAIIERGLAAGKARIVFPRRLFAVVWLLALLPPAWTDPLLRRLPEKSATPK</sequence>
<dbReference type="PRINTS" id="PR00081">
    <property type="entry name" value="GDHRDH"/>
</dbReference>